<dbReference type="PANTHER" id="PTHR19278">
    <property type="entry name" value="OROTATE PHOSPHORIBOSYLTRANSFERASE"/>
    <property type="match status" value="1"/>
</dbReference>
<protein>
    <recommendedName>
        <fullName evidence="2 6">Orotate phosphoribosyltransferase</fullName>
        <shortName evidence="6">OPRT</shortName>
        <shortName evidence="6">OPRTase</shortName>
        <ecNumber evidence="2 6">2.4.2.10</ecNumber>
    </recommendedName>
</protein>
<comment type="function">
    <text evidence="6">Catalyzes the transfer of a ribosyl phosphate group from 5-phosphoribose 1-diphosphate to orotate, leading to the formation of orotidine monophosphate (OMP).</text>
</comment>
<evidence type="ECO:0000256" key="6">
    <source>
        <dbReference type="HAMAP-Rule" id="MF_01208"/>
    </source>
</evidence>
<dbReference type="Gene3D" id="3.40.50.2020">
    <property type="match status" value="1"/>
</dbReference>
<feature type="binding site" description="in other chain" evidence="6">
    <location>
        <position position="30"/>
    </location>
    <ligand>
        <name>5-phospho-alpha-D-ribose 1-diphosphate</name>
        <dbReference type="ChEBI" id="CHEBI:58017"/>
        <note>ligand shared between dimeric partners</note>
    </ligand>
</feature>
<keyword evidence="3 6" id="KW-0328">Glycosyltransferase</keyword>
<name>A0A7S8E6U1_9CHLR</name>
<evidence type="ECO:0000256" key="4">
    <source>
        <dbReference type="ARBA" id="ARBA00022679"/>
    </source>
</evidence>
<dbReference type="InterPro" id="IPR000836">
    <property type="entry name" value="PRTase_dom"/>
</dbReference>
<dbReference type="SUPFAM" id="SSF53271">
    <property type="entry name" value="PRTase-like"/>
    <property type="match status" value="1"/>
</dbReference>
<dbReference type="GO" id="GO:0044205">
    <property type="term" value="P:'de novo' UMP biosynthetic process"/>
    <property type="evidence" value="ECO:0007669"/>
    <property type="project" value="UniProtKB-UniRule"/>
</dbReference>
<comment type="pathway">
    <text evidence="1 6">Pyrimidine metabolism; UMP biosynthesis via de novo pathway; UMP from orotate: step 1/2.</text>
</comment>
<evidence type="ECO:0000259" key="7">
    <source>
        <dbReference type="Pfam" id="PF00156"/>
    </source>
</evidence>
<evidence type="ECO:0000256" key="2">
    <source>
        <dbReference type="ARBA" id="ARBA00011971"/>
    </source>
</evidence>
<feature type="domain" description="Phosphoribosyltransferase" evidence="7">
    <location>
        <begin position="56"/>
        <end position="146"/>
    </location>
</feature>
<dbReference type="RefSeq" id="WP_195169467.1">
    <property type="nucleotide sequence ID" value="NZ_CP062983.1"/>
</dbReference>
<feature type="binding site" evidence="6">
    <location>
        <position position="128"/>
    </location>
    <ligand>
        <name>orotate</name>
        <dbReference type="ChEBI" id="CHEBI:30839"/>
    </ligand>
</feature>
<dbReference type="PANTHER" id="PTHR19278:SF9">
    <property type="entry name" value="URIDINE 5'-MONOPHOSPHATE SYNTHASE"/>
    <property type="match status" value="1"/>
</dbReference>
<comment type="caution">
    <text evidence="6">Lacks conserved residue(s) required for the propagation of feature annotation.</text>
</comment>
<dbReference type="GO" id="GO:0004588">
    <property type="term" value="F:orotate phosphoribosyltransferase activity"/>
    <property type="evidence" value="ECO:0007669"/>
    <property type="project" value="UniProtKB-UniRule"/>
</dbReference>
<dbReference type="InterPro" id="IPR023031">
    <property type="entry name" value="OPRT"/>
</dbReference>
<feature type="binding site" evidence="6">
    <location>
        <position position="102"/>
    </location>
    <ligand>
        <name>5-phospho-alpha-D-ribose 1-diphosphate</name>
        <dbReference type="ChEBI" id="CHEBI:58017"/>
        <note>ligand shared between dimeric partners</note>
    </ligand>
</feature>
<dbReference type="EMBL" id="CP062983">
    <property type="protein sequence ID" value="QPC81394.1"/>
    <property type="molecule type" value="Genomic_DNA"/>
</dbReference>
<comment type="cofactor">
    <cofactor evidence="6">
        <name>Mg(2+)</name>
        <dbReference type="ChEBI" id="CHEBI:18420"/>
    </cofactor>
</comment>
<dbReference type="KEGG" id="pmet:G4Y79_17045"/>
<proteinExistence type="inferred from homology"/>
<comment type="subunit">
    <text evidence="6">Homodimer.</text>
</comment>
<keyword evidence="9" id="KW-1185">Reference proteome</keyword>
<feature type="binding site" description="in other chain" evidence="6">
    <location>
        <begin position="124"/>
        <end position="132"/>
    </location>
    <ligand>
        <name>5-phospho-alpha-D-ribose 1-diphosphate</name>
        <dbReference type="ChEBI" id="CHEBI:58017"/>
        <note>ligand shared between dimeric partners</note>
    </ligand>
</feature>
<organism evidence="8 9">
    <name type="scientific">Phototrophicus methaneseepsis</name>
    <dbReference type="NCBI Taxonomy" id="2710758"/>
    <lineage>
        <taxon>Bacteria</taxon>
        <taxon>Bacillati</taxon>
        <taxon>Chloroflexota</taxon>
        <taxon>Candidatus Thermofontia</taxon>
        <taxon>Phototrophicales</taxon>
        <taxon>Phototrophicaceae</taxon>
        <taxon>Phototrophicus</taxon>
    </lineage>
</organism>
<evidence type="ECO:0000256" key="1">
    <source>
        <dbReference type="ARBA" id="ARBA00004889"/>
    </source>
</evidence>
<gene>
    <name evidence="6 8" type="primary">pyrE</name>
    <name evidence="8" type="ORF">G4Y79_17045</name>
</gene>
<reference evidence="8 9" key="1">
    <citation type="submission" date="2020-02" db="EMBL/GenBank/DDBJ databases">
        <authorList>
            <person name="Zheng R.K."/>
            <person name="Sun C.M."/>
        </authorList>
    </citation>
    <scope>NUCLEOTIDE SEQUENCE [LARGE SCALE GENOMIC DNA]</scope>
    <source>
        <strain evidence="9">rifampicinis</strain>
    </source>
</reference>
<accession>A0A7S8E6U1</accession>
<dbReference type="EC" id="2.4.2.10" evidence="2 6"/>
<dbReference type="InterPro" id="IPR029057">
    <property type="entry name" value="PRTase-like"/>
</dbReference>
<sequence length="216" mass="23305">MSTAFNQDVARALLAIGAVGFSPDEPITFKSGIISPVYVDNRRLPYHPAQWHTVIEAFSDCIAANHIAYDVIAGVAVGGVPHSSALAYHLQQPSVFVRKEAKEHGKKQRVEGGEVADKRVLLVEDLVTTGGSSLNGIEALRESGAMVTDLIAIVSYEFSQSAEAFAQAGITFHALTDFATILQIAEADGLFNAEQGNRIRDWFNAPESWAERHGIA</sequence>
<dbReference type="Pfam" id="PF00156">
    <property type="entry name" value="Pribosyltran"/>
    <property type="match status" value="1"/>
</dbReference>
<comment type="similarity">
    <text evidence="6">Belongs to the purine/pyrimidine phosphoribosyltransferase family. PyrE subfamily.</text>
</comment>
<evidence type="ECO:0000256" key="5">
    <source>
        <dbReference type="ARBA" id="ARBA00022975"/>
    </source>
</evidence>
<dbReference type="NCBIfam" id="TIGR00336">
    <property type="entry name" value="pyrE"/>
    <property type="match status" value="1"/>
</dbReference>
<dbReference type="GO" id="GO:0019856">
    <property type="term" value="P:pyrimidine nucleobase biosynthetic process"/>
    <property type="evidence" value="ECO:0007669"/>
    <property type="project" value="TreeGrafter"/>
</dbReference>
<keyword evidence="4 6" id="KW-0808">Transferase</keyword>
<dbReference type="UniPathway" id="UPA00070">
    <property type="reaction ID" value="UER00119"/>
</dbReference>
<comment type="catalytic activity">
    <reaction evidence="6">
        <text>orotidine 5'-phosphate + diphosphate = orotate + 5-phospho-alpha-D-ribose 1-diphosphate</text>
        <dbReference type="Rhea" id="RHEA:10380"/>
        <dbReference type="ChEBI" id="CHEBI:30839"/>
        <dbReference type="ChEBI" id="CHEBI:33019"/>
        <dbReference type="ChEBI" id="CHEBI:57538"/>
        <dbReference type="ChEBI" id="CHEBI:58017"/>
        <dbReference type="EC" id="2.4.2.10"/>
    </reaction>
</comment>
<dbReference type="HAMAP" id="MF_01208">
    <property type="entry name" value="PyrE"/>
    <property type="match status" value="1"/>
</dbReference>
<evidence type="ECO:0000256" key="3">
    <source>
        <dbReference type="ARBA" id="ARBA00022676"/>
    </source>
</evidence>
<feature type="binding site" description="in other chain" evidence="6">
    <location>
        <position position="99"/>
    </location>
    <ligand>
        <name>5-phospho-alpha-D-ribose 1-diphosphate</name>
        <dbReference type="ChEBI" id="CHEBI:58017"/>
        <note>ligand shared between dimeric partners</note>
    </ligand>
</feature>
<dbReference type="Proteomes" id="UP000594468">
    <property type="component" value="Chromosome"/>
</dbReference>
<dbReference type="AlphaFoldDB" id="A0A7S8E6U1"/>
<evidence type="ECO:0000313" key="9">
    <source>
        <dbReference type="Proteomes" id="UP000594468"/>
    </source>
</evidence>
<feature type="binding site" evidence="6">
    <location>
        <position position="104"/>
    </location>
    <ligand>
        <name>5-phospho-alpha-D-ribose 1-diphosphate</name>
        <dbReference type="ChEBI" id="CHEBI:58017"/>
        <note>ligand shared between dimeric partners</note>
    </ligand>
</feature>
<evidence type="ECO:0000313" key="8">
    <source>
        <dbReference type="EMBL" id="QPC81394.1"/>
    </source>
</evidence>
<keyword evidence="6" id="KW-0460">Magnesium</keyword>
<dbReference type="CDD" id="cd06223">
    <property type="entry name" value="PRTases_typeI"/>
    <property type="match status" value="1"/>
</dbReference>
<keyword evidence="5 6" id="KW-0665">Pyrimidine biosynthesis</keyword>
<dbReference type="GO" id="GO:0000287">
    <property type="term" value="F:magnesium ion binding"/>
    <property type="evidence" value="ECO:0007669"/>
    <property type="project" value="UniProtKB-UniRule"/>
</dbReference>
<dbReference type="InterPro" id="IPR004467">
    <property type="entry name" value="Or_phspho_trans_dom"/>
</dbReference>
<feature type="binding site" evidence="6">
    <location>
        <position position="98"/>
    </location>
    <ligand>
        <name>5-phospho-alpha-D-ribose 1-diphosphate</name>
        <dbReference type="ChEBI" id="CHEBI:58017"/>
        <note>ligand shared between dimeric partners</note>
    </ligand>
</feature>